<dbReference type="Proteomes" id="UP000095751">
    <property type="component" value="Unassembled WGS sequence"/>
</dbReference>
<dbReference type="PROSITE" id="PS50011">
    <property type="entry name" value="PROTEIN_KINASE_DOM"/>
    <property type="match status" value="1"/>
</dbReference>
<dbReference type="InterPro" id="IPR050235">
    <property type="entry name" value="CK1_Ser-Thr_kinase"/>
</dbReference>
<dbReference type="EMBL" id="KV784353">
    <property type="protein sequence ID" value="OEU23456.1"/>
    <property type="molecule type" value="Genomic_DNA"/>
</dbReference>
<evidence type="ECO:0000313" key="5">
    <source>
        <dbReference type="Proteomes" id="UP000095751"/>
    </source>
</evidence>
<proteinExistence type="predicted"/>
<keyword evidence="4" id="KW-0418">Kinase</keyword>
<organism evidence="4 5">
    <name type="scientific">Fragilariopsis cylindrus CCMP1102</name>
    <dbReference type="NCBI Taxonomy" id="635003"/>
    <lineage>
        <taxon>Eukaryota</taxon>
        <taxon>Sar</taxon>
        <taxon>Stramenopiles</taxon>
        <taxon>Ochrophyta</taxon>
        <taxon>Bacillariophyta</taxon>
        <taxon>Bacillariophyceae</taxon>
        <taxon>Bacillariophycidae</taxon>
        <taxon>Bacillariales</taxon>
        <taxon>Bacillariaceae</taxon>
        <taxon>Fragilariopsis</taxon>
    </lineage>
</organism>
<dbReference type="Gene3D" id="1.10.510.10">
    <property type="entry name" value="Transferase(Phosphotransferase) domain 1"/>
    <property type="match status" value="1"/>
</dbReference>
<name>A0A1E7FZ86_9STRA</name>
<dbReference type="Pfam" id="PF00069">
    <property type="entry name" value="Pkinase"/>
    <property type="match status" value="1"/>
</dbReference>
<accession>A0A1E7FZ86</accession>
<sequence length="201" mass="22746">MMQLQGKSLDVIFTEGGNQLDLGTVMSIGMEMIDSLELIHQCGVIHRDIKPNNFMYGRKEDGDDTHLYIVDFGLSKFWKDPRTKMHISQKRGRLMIGTARYASIHIHLGIEPSRGDNLESMGYLLVYLAVGRLPWQGLQKRRKGSSIDEIKGKKMSTTTEELCTGLPACFKEMIDYAKSLSSQQEPNYDALPQMLKSNKSN</sequence>
<dbReference type="PANTHER" id="PTHR11909">
    <property type="entry name" value="CASEIN KINASE-RELATED"/>
    <property type="match status" value="1"/>
</dbReference>
<keyword evidence="5" id="KW-1185">Reference proteome</keyword>
<evidence type="ECO:0000256" key="1">
    <source>
        <dbReference type="ARBA" id="ARBA00012513"/>
    </source>
</evidence>
<evidence type="ECO:0000313" key="4">
    <source>
        <dbReference type="EMBL" id="OEU23456.1"/>
    </source>
</evidence>
<reference evidence="4 5" key="1">
    <citation type="submission" date="2016-09" db="EMBL/GenBank/DDBJ databases">
        <title>Extensive genetic diversity and differential bi-allelic expression allows diatom success in the polar Southern Ocean.</title>
        <authorList>
            <consortium name="DOE Joint Genome Institute"/>
            <person name="Mock T."/>
            <person name="Otillar R.P."/>
            <person name="Strauss J."/>
            <person name="Dupont C."/>
            <person name="Frickenhaus S."/>
            <person name="Maumus F."/>
            <person name="Mcmullan M."/>
            <person name="Sanges R."/>
            <person name="Schmutz J."/>
            <person name="Toseland A."/>
            <person name="Valas R."/>
            <person name="Veluchamy A."/>
            <person name="Ward B.J."/>
            <person name="Allen A."/>
            <person name="Barry K."/>
            <person name="Falciatore A."/>
            <person name="Ferrante M."/>
            <person name="Fortunato A.E."/>
            <person name="Gloeckner G."/>
            <person name="Gruber A."/>
            <person name="Hipkin R."/>
            <person name="Janech M."/>
            <person name="Kroth P."/>
            <person name="Leese F."/>
            <person name="Lindquist E."/>
            <person name="Lyon B.R."/>
            <person name="Martin J."/>
            <person name="Mayer C."/>
            <person name="Parker M."/>
            <person name="Quesneville H."/>
            <person name="Raymond J."/>
            <person name="Uhlig C."/>
            <person name="Valentin K.U."/>
            <person name="Worden A.Z."/>
            <person name="Armbrust E.V."/>
            <person name="Bowler C."/>
            <person name="Green B."/>
            <person name="Moulton V."/>
            <person name="Van Oosterhout C."/>
            <person name="Grigoriev I."/>
        </authorList>
    </citation>
    <scope>NUCLEOTIDE SEQUENCE [LARGE SCALE GENOMIC DNA]</scope>
    <source>
        <strain evidence="4 5">CCMP1102</strain>
    </source>
</reference>
<dbReference type="InterPro" id="IPR011009">
    <property type="entry name" value="Kinase-like_dom_sf"/>
</dbReference>
<dbReference type="InterPro" id="IPR008271">
    <property type="entry name" value="Ser/Thr_kinase_AS"/>
</dbReference>
<dbReference type="InParanoid" id="A0A1E7FZ86"/>
<dbReference type="SUPFAM" id="SSF56112">
    <property type="entry name" value="Protein kinase-like (PK-like)"/>
    <property type="match status" value="1"/>
</dbReference>
<dbReference type="PROSITE" id="PS00108">
    <property type="entry name" value="PROTEIN_KINASE_ST"/>
    <property type="match status" value="1"/>
</dbReference>
<dbReference type="OrthoDB" id="5800476at2759"/>
<feature type="domain" description="Protein kinase" evidence="3">
    <location>
        <begin position="1"/>
        <end position="201"/>
    </location>
</feature>
<evidence type="ECO:0000256" key="2">
    <source>
        <dbReference type="ARBA" id="ARBA00023860"/>
    </source>
</evidence>
<dbReference type="KEGG" id="fcy:FRACYDRAFT_233626"/>
<evidence type="ECO:0000259" key="3">
    <source>
        <dbReference type="PROSITE" id="PS50011"/>
    </source>
</evidence>
<dbReference type="GO" id="GO:0005524">
    <property type="term" value="F:ATP binding"/>
    <property type="evidence" value="ECO:0007669"/>
    <property type="project" value="InterPro"/>
</dbReference>
<dbReference type="AlphaFoldDB" id="A0A1E7FZ86"/>
<protein>
    <recommendedName>
        <fullName evidence="2">Casein kinase I</fullName>
        <ecNumber evidence="1">2.7.11.1</ecNumber>
    </recommendedName>
</protein>
<dbReference type="InterPro" id="IPR000719">
    <property type="entry name" value="Prot_kinase_dom"/>
</dbReference>
<dbReference type="EC" id="2.7.11.1" evidence="1"/>
<keyword evidence="4" id="KW-0808">Transferase</keyword>
<dbReference type="GO" id="GO:0004674">
    <property type="term" value="F:protein serine/threonine kinase activity"/>
    <property type="evidence" value="ECO:0007669"/>
    <property type="project" value="UniProtKB-EC"/>
</dbReference>
<gene>
    <name evidence="4" type="ORF">FRACYDRAFT_233626</name>
</gene>